<dbReference type="RefSeq" id="WP_162311725.1">
    <property type="nucleotide sequence ID" value="NZ_JACHGU010000002.1"/>
</dbReference>
<keyword evidence="1" id="KW-0812">Transmembrane</keyword>
<keyword evidence="1" id="KW-0472">Membrane</keyword>
<sequence length="720" mass="75287">MHRPPARRPPHRRQAGGMSVTAMLILVALVGMLGLAEIGYLFWAKRDAQKVADLAALAGAQALELCSPDNLDNGAARGNAFDDNRFAGDLRIECGHWRPDATVEERFVHGDPSLPLNAVKAVAARTVVPFFGMVQTLPRIQAVAVAILPDPQASFSVGSQLLRIDGQTPLGTTLKLVGADLDGTSVLGYDGLAQVKATPRGLLEALGIPVQADIGAGELDALLAGRTVSLGDLLDASAVLVSRSEAADIDLAALRNALAPAIDLNRLSIPLGSTPEQGGLFARIDAGQAAINGVLDAEVDVYGLLNTGIAIARGDNAVTVDGLDILGLVTAQARIIEPPSIAIGGPGVTAYNAQVRVFLDIDSNNIPAVSSLLGLLDVRLHLPIHLDLVNAMGTLQEIDCNADPPTATVRVQSSILRSCVGRVPPALRFSTQAVCDSQLQDEELLRLFGAPVVNGRFSLPALPDTQDITLAEGQSGSVRANPLAVGATVSELVEKLLGIMAQGVNPKNSDAPEQDTAQRLASRYIAATNPGSGRYNVDTIIQALRNGSSASGLEPLGQWEVKAAVPSPCGLLGLNTCWSDGSVWDSYRALVTGDGFGTLDVLLGGLLGGLVVNRCDSLLGNLNYNACVRNNLVSYLRTAPNGFLDPHADEGGLVDPTTDAVSCNGLLCLVLKPALALLKPLLNAVGRFLGETLEDVLGIQLGRTDVHMHSIQCKPVRLVQ</sequence>
<comment type="caution">
    <text evidence="3">The sequence shown here is derived from an EMBL/GenBank/DDBJ whole genome shotgun (WGS) entry which is preliminary data.</text>
</comment>
<gene>
    <name evidence="3" type="ORF">B1992_11935</name>
</gene>
<evidence type="ECO:0000313" key="4">
    <source>
        <dbReference type="Proteomes" id="UP000462066"/>
    </source>
</evidence>
<dbReference type="InterPro" id="IPR018705">
    <property type="entry name" value="DUF2134_membrane"/>
</dbReference>
<accession>A0A7V8K663</accession>
<proteinExistence type="predicted"/>
<dbReference type="Proteomes" id="UP000462066">
    <property type="component" value="Unassembled WGS sequence"/>
</dbReference>
<evidence type="ECO:0000259" key="2">
    <source>
        <dbReference type="Pfam" id="PF09977"/>
    </source>
</evidence>
<organism evidence="3 4">
    <name type="scientific">Pseudoxanthomonas broegbernensis</name>
    <dbReference type="NCBI Taxonomy" id="83619"/>
    <lineage>
        <taxon>Bacteria</taxon>
        <taxon>Pseudomonadati</taxon>
        <taxon>Pseudomonadota</taxon>
        <taxon>Gammaproteobacteria</taxon>
        <taxon>Lysobacterales</taxon>
        <taxon>Lysobacteraceae</taxon>
        <taxon>Pseudoxanthomonas</taxon>
    </lineage>
</organism>
<feature type="transmembrane region" description="Helical" evidence="1">
    <location>
        <begin position="20"/>
        <end position="43"/>
    </location>
</feature>
<dbReference type="Pfam" id="PF09977">
    <property type="entry name" value="Tad_C"/>
    <property type="match status" value="1"/>
</dbReference>
<keyword evidence="1" id="KW-1133">Transmembrane helix</keyword>
<dbReference type="AlphaFoldDB" id="A0A7V8K663"/>
<evidence type="ECO:0000313" key="3">
    <source>
        <dbReference type="EMBL" id="KAF1685447.1"/>
    </source>
</evidence>
<reference evidence="3 4" key="1">
    <citation type="submission" date="2017-10" db="EMBL/GenBank/DDBJ databases">
        <title>Whole genome sequencing of Pseudoxanthomonas broegbernensis DSM 12573(T).</title>
        <authorList>
            <person name="Kumar S."/>
            <person name="Bansal K."/>
            <person name="Kaur A."/>
            <person name="Patil P."/>
            <person name="Sharma S."/>
            <person name="Patil P.B."/>
        </authorList>
    </citation>
    <scope>NUCLEOTIDE SEQUENCE [LARGE SCALE GENOMIC DNA]</scope>
    <source>
        <strain evidence="3 4">DSM 12573</strain>
    </source>
</reference>
<keyword evidence="4" id="KW-1185">Reference proteome</keyword>
<name>A0A7V8K663_9GAMM</name>
<feature type="domain" description="DUF2134" evidence="2">
    <location>
        <begin position="58"/>
        <end position="146"/>
    </location>
</feature>
<dbReference type="EMBL" id="MWIP01000013">
    <property type="protein sequence ID" value="KAF1685447.1"/>
    <property type="molecule type" value="Genomic_DNA"/>
</dbReference>
<evidence type="ECO:0000256" key="1">
    <source>
        <dbReference type="SAM" id="Phobius"/>
    </source>
</evidence>
<protein>
    <recommendedName>
        <fullName evidence="2">DUF2134 domain-containing protein</fullName>
    </recommendedName>
</protein>